<name>A0A5D2F5I1_GOSDA</name>
<organism evidence="2 3">
    <name type="scientific">Gossypium darwinii</name>
    <name type="common">Darwin's cotton</name>
    <name type="synonym">Gossypium barbadense var. darwinii</name>
    <dbReference type="NCBI Taxonomy" id="34276"/>
    <lineage>
        <taxon>Eukaryota</taxon>
        <taxon>Viridiplantae</taxon>
        <taxon>Streptophyta</taxon>
        <taxon>Embryophyta</taxon>
        <taxon>Tracheophyta</taxon>
        <taxon>Spermatophyta</taxon>
        <taxon>Magnoliopsida</taxon>
        <taxon>eudicotyledons</taxon>
        <taxon>Gunneridae</taxon>
        <taxon>Pentapetalae</taxon>
        <taxon>rosids</taxon>
        <taxon>malvids</taxon>
        <taxon>Malvales</taxon>
        <taxon>Malvaceae</taxon>
        <taxon>Malvoideae</taxon>
        <taxon>Gossypium</taxon>
    </lineage>
</organism>
<evidence type="ECO:0000313" key="2">
    <source>
        <dbReference type="EMBL" id="TYH01021.1"/>
    </source>
</evidence>
<sequence length="85" mass="9506">MASPVHFTTFVLFHVLIAVVVAIGPTLGTGSTTLATTSSLEMEAEALLHTGWWHWDVNHTQEHCEWQVNFNDMNGDNLSYFDNVT</sequence>
<keyword evidence="3" id="KW-1185">Reference proteome</keyword>
<evidence type="ECO:0000256" key="1">
    <source>
        <dbReference type="SAM" id="SignalP"/>
    </source>
</evidence>
<evidence type="ECO:0000313" key="3">
    <source>
        <dbReference type="Proteomes" id="UP000323506"/>
    </source>
</evidence>
<dbReference type="AlphaFoldDB" id="A0A5D2F5I1"/>
<feature type="signal peptide" evidence="1">
    <location>
        <begin position="1"/>
        <end position="22"/>
    </location>
</feature>
<keyword evidence="1" id="KW-0732">Signal</keyword>
<proteinExistence type="predicted"/>
<accession>A0A5D2F5I1</accession>
<dbReference type="EMBL" id="CM017696">
    <property type="protein sequence ID" value="TYH01021.1"/>
    <property type="molecule type" value="Genomic_DNA"/>
</dbReference>
<protein>
    <recommendedName>
        <fullName evidence="4">Leucine-rich repeat-containing N-terminal plant-type domain-containing protein</fullName>
    </recommendedName>
</protein>
<dbReference type="Proteomes" id="UP000323506">
    <property type="component" value="Chromosome A09"/>
</dbReference>
<feature type="chain" id="PRO_5022711629" description="Leucine-rich repeat-containing N-terminal plant-type domain-containing protein" evidence="1">
    <location>
        <begin position="23"/>
        <end position="85"/>
    </location>
</feature>
<reference evidence="2 3" key="1">
    <citation type="submission" date="2019-06" db="EMBL/GenBank/DDBJ databases">
        <title>WGS assembly of Gossypium darwinii.</title>
        <authorList>
            <person name="Chen Z.J."/>
            <person name="Sreedasyam A."/>
            <person name="Ando A."/>
            <person name="Song Q."/>
            <person name="De L."/>
            <person name="Hulse-Kemp A."/>
            <person name="Ding M."/>
            <person name="Ye W."/>
            <person name="Kirkbride R."/>
            <person name="Jenkins J."/>
            <person name="Plott C."/>
            <person name="Lovell J."/>
            <person name="Lin Y.-M."/>
            <person name="Vaughn R."/>
            <person name="Liu B."/>
            <person name="Li W."/>
            <person name="Simpson S."/>
            <person name="Scheffler B."/>
            <person name="Saski C."/>
            <person name="Grover C."/>
            <person name="Hu G."/>
            <person name="Conover J."/>
            <person name="Carlson J."/>
            <person name="Shu S."/>
            <person name="Boston L."/>
            <person name="Williams M."/>
            <person name="Peterson D."/>
            <person name="Mcgee K."/>
            <person name="Jones D."/>
            <person name="Wendel J."/>
            <person name="Stelly D."/>
            <person name="Grimwood J."/>
            <person name="Schmutz J."/>
        </authorList>
    </citation>
    <scope>NUCLEOTIDE SEQUENCE [LARGE SCALE GENOMIC DNA]</scope>
    <source>
        <strain evidence="2">1808015.09</strain>
    </source>
</reference>
<evidence type="ECO:0008006" key="4">
    <source>
        <dbReference type="Google" id="ProtNLM"/>
    </source>
</evidence>
<gene>
    <name evidence="2" type="ORF">ES288_A09G023900v1</name>
</gene>